<proteinExistence type="predicted"/>
<feature type="compositionally biased region" description="Basic and acidic residues" evidence="1">
    <location>
        <begin position="541"/>
        <end position="563"/>
    </location>
</feature>
<feature type="region of interest" description="Disordered" evidence="1">
    <location>
        <begin position="536"/>
        <end position="573"/>
    </location>
</feature>
<evidence type="ECO:0000256" key="1">
    <source>
        <dbReference type="SAM" id="MobiDB-lite"/>
    </source>
</evidence>
<organism evidence="3">
    <name type="scientific">Gordonia rubripertincta</name>
    <name type="common">Rhodococcus corallinus</name>
    <dbReference type="NCBI Taxonomy" id="36822"/>
    <lineage>
        <taxon>Bacteria</taxon>
        <taxon>Bacillati</taxon>
        <taxon>Actinomycetota</taxon>
        <taxon>Actinomycetes</taxon>
        <taxon>Mycobacteriales</taxon>
        <taxon>Gordoniaceae</taxon>
        <taxon>Gordonia</taxon>
    </lineage>
</organism>
<dbReference type="CDD" id="cd00085">
    <property type="entry name" value="HNHc"/>
    <property type="match status" value="1"/>
</dbReference>
<protein>
    <submittedName>
        <fullName evidence="3">DUF222 domain-containing protein</fullName>
    </submittedName>
</protein>
<feature type="domain" description="DUF222" evidence="2">
    <location>
        <begin position="103"/>
        <end position="291"/>
    </location>
</feature>
<dbReference type="RefSeq" id="WP_005194213.1">
    <property type="nucleotide sequence ID" value="NZ_CP136136.1"/>
</dbReference>
<comment type="caution">
    <text evidence="3">The sequence shown here is derived from an EMBL/GenBank/DDBJ whole genome shotgun (WGS) entry which is preliminary data.</text>
</comment>
<gene>
    <name evidence="3" type="ORF">QBL07_21700</name>
</gene>
<dbReference type="InterPro" id="IPR003615">
    <property type="entry name" value="HNH_nuc"/>
</dbReference>
<feature type="region of interest" description="Disordered" evidence="1">
    <location>
        <begin position="210"/>
        <end position="238"/>
    </location>
</feature>
<dbReference type="Pfam" id="PF02720">
    <property type="entry name" value="DUF222"/>
    <property type="match status" value="1"/>
</dbReference>
<evidence type="ECO:0000313" key="3">
    <source>
        <dbReference type="EMBL" id="MDG6783436.1"/>
    </source>
</evidence>
<reference evidence="3" key="1">
    <citation type="submission" date="2023-04" db="EMBL/GenBank/DDBJ databases">
        <title>Characterization and analysis of the complete genome of Gordonia rubripertincta 112, the degrader of aromatic and aliphatic compounds.</title>
        <authorList>
            <person name="Frantsuzova E."/>
            <person name="Bogun A."/>
            <person name="Delegan Y."/>
        </authorList>
    </citation>
    <scope>NUCLEOTIDE SEQUENCE</scope>
    <source>
        <strain evidence="3">112</strain>
    </source>
</reference>
<feature type="compositionally biased region" description="Basic and acidic residues" evidence="1">
    <location>
        <begin position="210"/>
        <end position="229"/>
    </location>
</feature>
<dbReference type="AlphaFoldDB" id="A0AAW6RG64"/>
<feature type="compositionally biased region" description="Polar residues" evidence="1">
    <location>
        <begin position="564"/>
        <end position="573"/>
    </location>
</feature>
<accession>A0AAW6RG64</accession>
<evidence type="ECO:0000259" key="2">
    <source>
        <dbReference type="Pfam" id="PF02720"/>
    </source>
</evidence>
<sequence length="573" mass="62505">MAFEFGTIDPGGDLPDEGVDVFGPLAGLSPEALISTAVYSASMNAANTCRTLMTASLLHEQREEEYLLRRSEIYSGEAGSIDELLDRTAQAVTGADPYEQFGPNGFEQATAELGAALNLTPAEARDLIRTGDAMRYRLPLTGTTLACGRIDLRRFLIALKRTDFVDNATMPMVDAALAEAILARDPMSTARFTTMVDNIVHTHAPDAVKRRNDHATRDRGIDIRPDRHQPGQSRITGHLPHTDAAALNAQLTAMATGVHTGDPRTMPQRRADALLALAHGNQTLNCHCPDCTPPPAEQNLDTPEPAEPPEAAEPTDAATPDPEPTPVAVPDVTDTAATEPEDNAPVSEPTGDCTCTCTSCRAPRPTYHIVGNLTTLVGLDNEPGMLDGHGLIDAHTMRRLFADAVHTFITTGVRTDPADADARAAAAASTYVPSKKLQALVRAGELCCTFPGCNQPVWTVDLDHTHPYDHRHPDRGGKTLQHNLKPLCRFHHRIKTFGRWRDSQDEYLAVWFEAPTGHTYMGNPCTGRDLFASLKTQPPDHPARQRLTDERAHRTDTHRRQQAEWDTNNPPPF</sequence>
<dbReference type="EMBL" id="JARUXG010000022">
    <property type="protein sequence ID" value="MDG6783436.1"/>
    <property type="molecule type" value="Genomic_DNA"/>
</dbReference>
<name>A0AAW6RG64_GORRU</name>
<feature type="region of interest" description="Disordered" evidence="1">
    <location>
        <begin position="289"/>
        <end position="331"/>
    </location>
</feature>
<dbReference type="InterPro" id="IPR003870">
    <property type="entry name" value="DUF222"/>
</dbReference>